<evidence type="ECO:0000313" key="2">
    <source>
        <dbReference type="EMBL" id="WYW55483.1"/>
    </source>
</evidence>
<reference evidence="2 3" key="1">
    <citation type="submission" date="2024-03" db="EMBL/GenBank/DDBJ databases">
        <authorList>
            <person name="Cao K."/>
        </authorList>
    </citation>
    <scope>NUCLEOTIDE SEQUENCE [LARGE SCALE GENOMIC DNA]</scope>
    <source>
        <strain evidence="2 3">MCCC 1K00696</strain>
    </source>
</reference>
<accession>A0ABZ2TQS6</accession>
<organism evidence="2 3">
    <name type="scientific">Polaribacter marinaquae</name>
    <dbReference type="NCBI Taxonomy" id="1642819"/>
    <lineage>
        <taxon>Bacteria</taxon>
        <taxon>Pseudomonadati</taxon>
        <taxon>Bacteroidota</taxon>
        <taxon>Flavobacteriia</taxon>
        <taxon>Flavobacteriales</taxon>
        <taxon>Flavobacteriaceae</taxon>
    </lineage>
</organism>
<name>A0ABZ2TQS6_9FLAO</name>
<dbReference type="EMBL" id="CP150496">
    <property type="protein sequence ID" value="WYW55483.1"/>
    <property type="molecule type" value="Genomic_DNA"/>
</dbReference>
<protein>
    <submittedName>
        <fullName evidence="2">DUF5723 family protein</fullName>
    </submittedName>
</protein>
<proteinExistence type="predicted"/>
<evidence type="ECO:0000259" key="1">
    <source>
        <dbReference type="Pfam" id="PF18990"/>
    </source>
</evidence>
<evidence type="ECO:0000313" key="3">
    <source>
        <dbReference type="Proteomes" id="UP001491088"/>
    </source>
</evidence>
<gene>
    <name evidence="2" type="ORF">WG950_13210</name>
</gene>
<dbReference type="RefSeq" id="WP_340932996.1">
    <property type="nucleotide sequence ID" value="NZ_CP150496.1"/>
</dbReference>
<feature type="domain" description="DUF5723" evidence="1">
    <location>
        <begin position="38"/>
        <end position="430"/>
    </location>
</feature>
<dbReference type="InterPro" id="IPR043781">
    <property type="entry name" value="DUF5723"/>
</dbReference>
<dbReference type="Proteomes" id="UP001491088">
    <property type="component" value="Chromosome"/>
</dbReference>
<sequence length="455" mass="51136">MKTKLFYLVFIFCIGVYGQNKQVLYDFAGLPQTLLLNPGLETNYKYHIGVPMLSGFSSEIGSTGFTVSDLFAADNRDITDKVTAVLANISTSDFLSINAKIDVINIGYRLDDKTYLSGGFYNEVDGIGYLPKDGITLINEGNAAYLNKSFSASQILYKLDYLGVIHAGITRKIDDNLTLGGRFKIYSSSLNVESTNNTGTFTSNLGNNNIYVHYLENIDINFRTSGLIKDNEYINDASTYIGNTFFGGNMGVGLDFGLSYNFSPQLQFSASLLDIGFINHTKNIKNTITKGSFTFEGIAFDYDTNNTNYWQNLNDAFEEQLPTEENQDSYISWRPAKFNAAIKYSFGEKRSKYCYDDTYKDFFTDAFGAQLYSVFRPLSQQFAFTGFYEKSFSNKLHAKLTYTVDDFSYSNIGFGISTQIWKINFYGLVDNITELSDISSANNVSLQFGFNLLFN</sequence>
<keyword evidence="3" id="KW-1185">Reference proteome</keyword>
<dbReference type="Pfam" id="PF18990">
    <property type="entry name" value="DUF5723"/>
    <property type="match status" value="1"/>
</dbReference>